<evidence type="ECO:0000256" key="1">
    <source>
        <dbReference type="ARBA" id="ARBA00022729"/>
    </source>
</evidence>
<dbReference type="AlphaFoldDB" id="A0A2A9CPM0"/>
<evidence type="ECO:0000256" key="2">
    <source>
        <dbReference type="SAM" id="SignalP"/>
    </source>
</evidence>
<dbReference type="Gene3D" id="3.40.190.10">
    <property type="entry name" value="Periplasmic binding protein-like II"/>
    <property type="match status" value="2"/>
</dbReference>
<evidence type="ECO:0000313" key="4">
    <source>
        <dbReference type="EMBL" id="PFG16364.1"/>
    </source>
</evidence>
<feature type="signal peptide" evidence="2">
    <location>
        <begin position="1"/>
        <end position="38"/>
    </location>
</feature>
<dbReference type="SMART" id="SM00062">
    <property type="entry name" value="PBPb"/>
    <property type="match status" value="1"/>
</dbReference>
<dbReference type="SUPFAM" id="SSF53850">
    <property type="entry name" value="Periplasmic binding protein-like II"/>
    <property type="match status" value="1"/>
</dbReference>
<dbReference type="Pfam" id="PF00497">
    <property type="entry name" value="SBP_bac_3"/>
    <property type="match status" value="1"/>
</dbReference>
<dbReference type="Proteomes" id="UP000226079">
    <property type="component" value="Unassembled WGS sequence"/>
</dbReference>
<sequence length="290" mass="30624">MPAFKKEARVMLFKKTSTIAASVAALALALTGCTGTPAAPATSAAPSPSGAASSSAPAVDYKLVTPGTLTVCSDIPYKPFEFEDASTDTGYTGFDVEIVGAIAKKLGLTLKVIKADFDALQSGTALVANQCDLAASAMTITDERKKNLDFADAYYDSLQSLLVKADSGITNLAGTSGKRIGLQKGSTGKSYATKNAPKDASLIDFPDDGKMFVALKAGQVDAILQDQPVNHQHEVDDPTYKIVETYNTNEQYGFAFAKDKKPELLAAVNEQLKALRADGSYGTLYKKYFG</sequence>
<dbReference type="PROSITE" id="PS51257">
    <property type="entry name" value="PROKAR_LIPOPROTEIN"/>
    <property type="match status" value="1"/>
</dbReference>
<organism evidence="4 5">
    <name type="scientific">Propionicimonas paludicola</name>
    <dbReference type="NCBI Taxonomy" id="185243"/>
    <lineage>
        <taxon>Bacteria</taxon>
        <taxon>Bacillati</taxon>
        <taxon>Actinomycetota</taxon>
        <taxon>Actinomycetes</taxon>
        <taxon>Propionibacteriales</taxon>
        <taxon>Nocardioidaceae</taxon>
        <taxon>Propionicimonas</taxon>
    </lineage>
</organism>
<evidence type="ECO:0000259" key="3">
    <source>
        <dbReference type="SMART" id="SM00062"/>
    </source>
</evidence>
<proteinExistence type="predicted"/>
<dbReference type="InterPro" id="IPR001638">
    <property type="entry name" value="Solute-binding_3/MltF_N"/>
</dbReference>
<dbReference type="EMBL" id="PDJC01000001">
    <property type="protein sequence ID" value="PFG16364.1"/>
    <property type="molecule type" value="Genomic_DNA"/>
</dbReference>
<reference evidence="4 5" key="1">
    <citation type="submission" date="2017-10" db="EMBL/GenBank/DDBJ databases">
        <title>Sequencing the genomes of 1000 actinobacteria strains.</title>
        <authorList>
            <person name="Klenk H.-P."/>
        </authorList>
    </citation>
    <scope>NUCLEOTIDE SEQUENCE [LARGE SCALE GENOMIC DNA]</scope>
    <source>
        <strain evidence="4 5">DSM 15597</strain>
    </source>
</reference>
<accession>A0A2A9CPM0</accession>
<name>A0A2A9CPM0_9ACTN</name>
<feature type="chain" id="PRO_5013355384" evidence="2">
    <location>
        <begin position="39"/>
        <end position="290"/>
    </location>
</feature>
<keyword evidence="5" id="KW-1185">Reference proteome</keyword>
<gene>
    <name evidence="4" type="ORF">ATK74_0901</name>
</gene>
<protein>
    <submittedName>
        <fullName evidence="4">Amino acid ABC transporter substrate-binding protein (PAAT family)</fullName>
    </submittedName>
</protein>
<comment type="caution">
    <text evidence="4">The sequence shown here is derived from an EMBL/GenBank/DDBJ whole genome shotgun (WGS) entry which is preliminary data.</text>
</comment>
<evidence type="ECO:0000313" key="5">
    <source>
        <dbReference type="Proteomes" id="UP000226079"/>
    </source>
</evidence>
<dbReference type="PANTHER" id="PTHR35936">
    <property type="entry name" value="MEMBRANE-BOUND LYTIC MUREIN TRANSGLYCOSYLASE F"/>
    <property type="match status" value="1"/>
</dbReference>
<dbReference type="PANTHER" id="PTHR35936:SF38">
    <property type="entry name" value="GLUTAMINE-BINDING PERIPLASMIC PROTEIN"/>
    <property type="match status" value="1"/>
</dbReference>
<feature type="domain" description="Solute-binding protein family 3/N-terminal" evidence="3">
    <location>
        <begin position="68"/>
        <end position="290"/>
    </location>
</feature>
<dbReference type="CDD" id="cd13530">
    <property type="entry name" value="PBP2_peptides_like"/>
    <property type="match status" value="1"/>
</dbReference>
<keyword evidence="1 2" id="KW-0732">Signal</keyword>